<dbReference type="EMBL" id="MJAT01000001">
    <property type="protein sequence ID" value="OEH86897.1"/>
    <property type="molecule type" value="Genomic_DNA"/>
</dbReference>
<dbReference type="GO" id="GO:0008998">
    <property type="term" value="F:ribonucleoside-triphosphate reductase (thioredoxin) activity"/>
    <property type="evidence" value="ECO:0007669"/>
    <property type="project" value="InterPro"/>
</dbReference>
<organism evidence="5 6">
    <name type="scientific">Desulfuribacillus stibiiarsenatis</name>
    <dbReference type="NCBI Taxonomy" id="1390249"/>
    <lineage>
        <taxon>Bacteria</taxon>
        <taxon>Bacillati</taxon>
        <taxon>Bacillota</taxon>
        <taxon>Desulfuribacillia</taxon>
        <taxon>Desulfuribacillales</taxon>
        <taxon>Desulfuribacillaceae</taxon>
        <taxon>Desulfuribacillus</taxon>
    </lineage>
</organism>
<feature type="domain" description="ATP-cone" evidence="4">
    <location>
        <begin position="10"/>
        <end position="105"/>
    </location>
</feature>
<dbReference type="GO" id="GO:0004748">
    <property type="term" value="F:ribonucleoside-diphosphate reductase activity, thioredoxin disulfide as acceptor"/>
    <property type="evidence" value="ECO:0007669"/>
    <property type="project" value="TreeGrafter"/>
</dbReference>
<dbReference type="GO" id="GO:0006260">
    <property type="term" value="P:DNA replication"/>
    <property type="evidence" value="ECO:0007669"/>
    <property type="project" value="InterPro"/>
</dbReference>
<name>A0A1E5L9S6_9FIRM</name>
<dbReference type="AlphaFoldDB" id="A0A1E5L9S6"/>
<gene>
    <name evidence="5" type="ORF">BHU72_01145</name>
</gene>
<comment type="caution">
    <text evidence="5">The sequence shown here is derived from an EMBL/GenBank/DDBJ whole genome shotgun (WGS) entry which is preliminary data.</text>
</comment>
<dbReference type="STRING" id="1390249.BHU72_01145"/>
<evidence type="ECO:0000259" key="4">
    <source>
        <dbReference type="PROSITE" id="PS51161"/>
    </source>
</evidence>
<reference evidence="5 6" key="1">
    <citation type="submission" date="2016-09" db="EMBL/GenBank/DDBJ databases">
        <title>Desulfuribacillus arsenicus sp. nov., an obligately anaerobic, dissimilatory arsenic- and antimonate-reducing bacterium isolated from anoxic sediments.</title>
        <authorList>
            <person name="Abin C.A."/>
            <person name="Hollibaugh J.T."/>
        </authorList>
    </citation>
    <scope>NUCLEOTIDE SEQUENCE [LARGE SCALE GENOMIC DNA]</scope>
    <source>
        <strain evidence="5 6">MLFW-2</strain>
    </source>
</reference>
<dbReference type="Proteomes" id="UP000095255">
    <property type="component" value="Unassembled WGS sequence"/>
</dbReference>
<dbReference type="InterPro" id="IPR005144">
    <property type="entry name" value="ATP-cone_dom"/>
</dbReference>
<dbReference type="RefSeq" id="WP_069700775.1">
    <property type="nucleotide sequence ID" value="NZ_MJAT01000001.1"/>
</dbReference>
<dbReference type="GO" id="GO:0009265">
    <property type="term" value="P:2'-deoxyribonucleotide biosynthetic process"/>
    <property type="evidence" value="ECO:0007669"/>
    <property type="project" value="TreeGrafter"/>
</dbReference>
<dbReference type="Gene3D" id="3.20.70.20">
    <property type="match status" value="1"/>
</dbReference>
<evidence type="ECO:0000313" key="6">
    <source>
        <dbReference type="Proteomes" id="UP000095255"/>
    </source>
</evidence>
<accession>A0A1E5L9S6</accession>
<keyword evidence="2 3" id="KW-0067">ATP-binding</keyword>
<evidence type="ECO:0000256" key="1">
    <source>
        <dbReference type="ARBA" id="ARBA00022741"/>
    </source>
</evidence>
<evidence type="ECO:0000256" key="2">
    <source>
        <dbReference type="ARBA" id="ARBA00022840"/>
    </source>
</evidence>
<dbReference type="GO" id="GO:0005524">
    <property type="term" value="F:ATP binding"/>
    <property type="evidence" value="ECO:0007669"/>
    <property type="project" value="UniProtKB-UniRule"/>
</dbReference>
<dbReference type="PANTHER" id="PTHR21075">
    <property type="entry name" value="ANAEROBIC RIBONUCLEOSIDE-TRIPHOSPHATE REDUCTASE"/>
    <property type="match status" value="1"/>
</dbReference>
<dbReference type="PANTHER" id="PTHR21075:SF0">
    <property type="entry name" value="ANAEROBIC RIBONUCLEOSIDE-TRIPHOSPHATE REDUCTASE"/>
    <property type="match status" value="1"/>
</dbReference>
<dbReference type="InterPro" id="IPR012833">
    <property type="entry name" value="NrdD"/>
</dbReference>
<dbReference type="Pfam" id="PF13597">
    <property type="entry name" value="NRDD"/>
    <property type="match status" value="1"/>
</dbReference>
<evidence type="ECO:0000313" key="5">
    <source>
        <dbReference type="EMBL" id="OEH86897.1"/>
    </source>
</evidence>
<keyword evidence="6" id="KW-1185">Reference proteome</keyword>
<dbReference type="Pfam" id="PF03477">
    <property type="entry name" value="ATP-cone"/>
    <property type="match status" value="1"/>
</dbReference>
<dbReference type="CDD" id="cd01675">
    <property type="entry name" value="RNR_III"/>
    <property type="match status" value="1"/>
</dbReference>
<dbReference type="NCBIfam" id="TIGR02487">
    <property type="entry name" value="NrdD"/>
    <property type="match status" value="1"/>
</dbReference>
<evidence type="ECO:0000256" key="3">
    <source>
        <dbReference type="PROSITE-ProRule" id="PRU00492"/>
    </source>
</evidence>
<dbReference type="GO" id="GO:0031250">
    <property type="term" value="C:anaerobic ribonucleoside-triphosphate reductase complex"/>
    <property type="evidence" value="ECO:0007669"/>
    <property type="project" value="TreeGrafter"/>
</dbReference>
<protein>
    <submittedName>
        <fullName evidence="5">Anaerobic ribonucleoside-triphosphate reductase</fullName>
    </submittedName>
</protein>
<sequence length="787" mass="89396">MALKLAELTWQIVKRDGRMDRYNYEKIYSAIKKAVLHVEKGNQEIASKIAAEIALEVENHLTSMRSQIFEVEGIQDLVEKILVEKNYYDIAKTYIIYRQKRSEVRDKASMLMQVFNDIVFTDAKDSDIKRENANVDGNTAMGTMLKIGSESSKEFARMYLLKPEHSKAHIQGDIHIHDLDFLPTGTLTCCQIDIEKLFKQGFSTGHGHLREPQDISSYGALAAIAIQSNQNDQHGGQSIPNFDYGLAPGVRKTFVREYRDALVEKLSWELERDEFQEILVEIKELLQDQLDKLTMAYEVSYQKEENKRLSERYSLEQAAVAKIQKFAYKAAHRKTEKKTYQAMEAFLHNLNTMHSRAGAQVPFSSINYGTDTTPEGRMVIHQLLLATESGLGNGETPIFPIQVFKVKEGVNYNPEDPNYDLLKLSFRVSARRLFPNYVFLDAPFNKKYYKEGRPETEVVTMGCRTRVIGSVHPESDGISYGRGNISFSTINLPRLGIQHQGDIAGFFQALDEKVELVIAQLHERYLLQARKKVKNFPFLMGQGIWFGADVLGPEDEIREVLKHGTLTCGFIGLAECLKALIGVHHGESEQAQQLGITIIDRMRKQLEDASEKYRLNYTLIATPAEGLAGRFTRIDRKKFGAIEGVTDREYYTNSYHVPVYHDIAAYDKIVIEAPYHGLCNAGHISYIELDGAVKNNLEAFEMLVRAMKENNIGYGSINHPIDRDPLCGYTGIIDDTCPGCGRETVNGPQVERIRRITGYLVGTMDKWNDGKIAEERERVKHGIRYNN</sequence>
<proteinExistence type="predicted"/>
<dbReference type="PROSITE" id="PS51161">
    <property type="entry name" value="ATP_CONE"/>
    <property type="match status" value="1"/>
</dbReference>
<dbReference type="SUPFAM" id="SSF51998">
    <property type="entry name" value="PFL-like glycyl radical enzymes"/>
    <property type="match status" value="1"/>
</dbReference>
<dbReference type="NCBIfam" id="NF005497">
    <property type="entry name" value="PRK07111.1"/>
    <property type="match status" value="1"/>
</dbReference>
<keyword evidence="1 3" id="KW-0547">Nucleotide-binding</keyword>